<dbReference type="InterPro" id="IPR013320">
    <property type="entry name" value="ConA-like_dom_sf"/>
</dbReference>
<dbReference type="Proteomes" id="UP000294513">
    <property type="component" value="Unassembled WGS sequence"/>
</dbReference>
<evidence type="ECO:0000256" key="1">
    <source>
        <dbReference type="SAM" id="MobiDB-lite"/>
    </source>
</evidence>
<evidence type="ECO:0000313" key="3">
    <source>
        <dbReference type="Proteomes" id="UP000294513"/>
    </source>
</evidence>
<dbReference type="SUPFAM" id="SSF49899">
    <property type="entry name" value="Concanavalin A-like lectins/glucanases"/>
    <property type="match status" value="1"/>
</dbReference>
<name>A0A4R5AA29_9ACTN</name>
<feature type="region of interest" description="Disordered" evidence="1">
    <location>
        <begin position="242"/>
        <end position="270"/>
    </location>
</feature>
<proteinExistence type="predicted"/>
<sequence>MLGFAYFHGNGNRWFLSCVRVRISEIKEIASYSLGKANAMRHGVTRVVAVIGVVAVVASAGHAAAAHRDPGEVQVDESFTGATADSRFIGYGAACLTGAPRGKAAAEATNHPLGRCRRDPAGPVPPGNAAPHGYLQLTDAHVEQTGAALFDSPIPAQDGLVVTFEQWQYGNTTRAPADGISFFLTDGDLSLTTPGAFGGSLGYAQKLPGDRSAAQFVPGVNGGYLGIGLDVLGEYFGDAERRGNKCEKRSPAGTASRSSAPGPNIVTARGPGNGVEGYCLIDATTSNKTSTGSWPSTLPGQLHGNLKKLPATATPGRAEGLLEPVKRIVRITVSPGPAPMATVDIDFLDGDGFQRALRFRAPKPVPDTFKFGFAASTGPLTDVHLIRRLVLSPSASRHVR</sequence>
<dbReference type="OrthoDB" id="3225333at2"/>
<evidence type="ECO:0000313" key="2">
    <source>
        <dbReference type="EMBL" id="TDD66582.1"/>
    </source>
</evidence>
<reference evidence="2 3" key="1">
    <citation type="submission" date="2019-03" db="EMBL/GenBank/DDBJ databases">
        <title>Draft genome sequences of novel Actinobacteria.</title>
        <authorList>
            <person name="Sahin N."/>
            <person name="Ay H."/>
            <person name="Saygin H."/>
        </authorList>
    </citation>
    <scope>NUCLEOTIDE SEQUENCE [LARGE SCALE GENOMIC DNA]</scope>
    <source>
        <strain evidence="2 3">H3C3</strain>
    </source>
</reference>
<comment type="caution">
    <text evidence="2">The sequence shown here is derived from an EMBL/GenBank/DDBJ whole genome shotgun (WGS) entry which is preliminary data.</text>
</comment>
<protein>
    <submittedName>
        <fullName evidence="2">Uncharacterized protein</fullName>
    </submittedName>
</protein>
<dbReference type="RefSeq" id="WP_131902643.1">
    <property type="nucleotide sequence ID" value="NZ_SMKU01000381.1"/>
</dbReference>
<dbReference type="AlphaFoldDB" id="A0A4R5AA29"/>
<gene>
    <name evidence="2" type="ORF">E1298_40245</name>
</gene>
<accession>A0A4R5AA29</accession>
<organism evidence="2 3">
    <name type="scientific">Actinomadura rubrisoli</name>
    <dbReference type="NCBI Taxonomy" id="2530368"/>
    <lineage>
        <taxon>Bacteria</taxon>
        <taxon>Bacillati</taxon>
        <taxon>Actinomycetota</taxon>
        <taxon>Actinomycetes</taxon>
        <taxon>Streptosporangiales</taxon>
        <taxon>Thermomonosporaceae</taxon>
        <taxon>Actinomadura</taxon>
    </lineage>
</organism>
<dbReference type="Gene3D" id="2.60.120.200">
    <property type="match status" value="1"/>
</dbReference>
<dbReference type="EMBL" id="SMKU01000381">
    <property type="protein sequence ID" value="TDD66582.1"/>
    <property type="molecule type" value="Genomic_DNA"/>
</dbReference>
<keyword evidence="3" id="KW-1185">Reference proteome</keyword>